<organism evidence="4 5">
    <name type="scientific">Catenulispora pinistramenti</name>
    <dbReference type="NCBI Taxonomy" id="2705254"/>
    <lineage>
        <taxon>Bacteria</taxon>
        <taxon>Bacillati</taxon>
        <taxon>Actinomycetota</taxon>
        <taxon>Actinomycetes</taxon>
        <taxon>Catenulisporales</taxon>
        <taxon>Catenulisporaceae</taxon>
        <taxon>Catenulispora</taxon>
    </lineage>
</organism>
<dbReference type="PROSITE" id="PS50294">
    <property type="entry name" value="WD_REPEATS_REGION"/>
    <property type="match status" value="1"/>
</dbReference>
<feature type="repeat" description="WD" evidence="3">
    <location>
        <begin position="329"/>
        <end position="372"/>
    </location>
</feature>
<dbReference type="InterPro" id="IPR036322">
    <property type="entry name" value="WD40_repeat_dom_sf"/>
</dbReference>
<dbReference type="SMART" id="SM00320">
    <property type="entry name" value="WD40"/>
    <property type="match status" value="6"/>
</dbReference>
<comment type="caution">
    <text evidence="4">The sequence shown here is derived from an EMBL/GenBank/DDBJ whole genome shotgun (WGS) entry which is preliminary data.</text>
</comment>
<keyword evidence="1 3" id="KW-0853">WD repeat</keyword>
<sequence length="725" mass="76005">MPDDQQTTDLLTDPRWLVNADPGQVLALLDTAAGPDALLAAMVYRTSVFWHRDQSAAVRRHVLALDAARYGAPALAALITAADVPGEPPAAWDVRWSVGTFSNSALRRMVANHGPGRLPLILGDNLGPGRNLGLTGSWDGAVRVWNTTTEEPLSEPVPGHTASVLEVAEALMAGHPVLATADLDGVVRLWDLSTRRQVGEALTGPSVLEATAWAVRGRNIAVTGDWDANLWDLTQGWDQGSPYLSFGTVSAASIGAHLLGFPDARIGGEDGKLRRWNAAPDGFRKPGESGHEGKVTAVAEDGEHIVTAGEDGTLRIRDRSREQLVGEPLRGHTGPVRVLQTMGLGDRRIAVSAGDDGTVRLWDLATGSAMGEPLTGHTGGVWAMALCKAESGPDVGPVFENTADHTRLMGLATAVVDGRPVVVAGGTHGPVSFGGHTAGAIRMWDLATGRPEGDPLARQESVVVTVATAVVDGRPVAVSGGGHPDALVRLWDLDTGEQIGDPLGDPVESPRYHRGIGVLAVAEADGRALAVTSVYGDETGPHVYIWDLTTGRQVGERLEGHTDRITAAATAIVRGRPVAVTGSCDHTIRLWDMLTAEPIGEPLTGHTAEITALAAGLLAGRPILVSAACDWTTRRWDLTDRTPLGAPLTGPNRSVLAVTTLVPADRPVLLADGDASLDILDLATGEQVGPELTFPTKGHVRAAAGTPDGGLVVLLDQEIVHLTPR</sequence>
<dbReference type="PANTHER" id="PTHR19848">
    <property type="entry name" value="WD40 REPEAT PROTEIN"/>
    <property type="match status" value="1"/>
</dbReference>
<dbReference type="SUPFAM" id="SSF50978">
    <property type="entry name" value="WD40 repeat-like"/>
    <property type="match status" value="1"/>
</dbReference>
<keyword evidence="2" id="KW-0677">Repeat</keyword>
<dbReference type="PROSITE" id="PS00678">
    <property type="entry name" value="WD_REPEATS_1"/>
    <property type="match status" value="3"/>
</dbReference>
<gene>
    <name evidence="4" type="ORF">KGQ19_33335</name>
</gene>
<dbReference type="Proteomes" id="UP000730482">
    <property type="component" value="Unassembled WGS sequence"/>
</dbReference>
<dbReference type="SUPFAM" id="SSF50998">
    <property type="entry name" value="Quinoprotein alcohol dehydrogenase-like"/>
    <property type="match status" value="1"/>
</dbReference>
<evidence type="ECO:0000313" key="4">
    <source>
        <dbReference type="EMBL" id="MBS2551761.1"/>
    </source>
</evidence>
<dbReference type="InterPro" id="IPR015943">
    <property type="entry name" value="WD40/YVTN_repeat-like_dom_sf"/>
</dbReference>
<dbReference type="InterPro" id="IPR001680">
    <property type="entry name" value="WD40_rpt"/>
</dbReference>
<name>A0ABS5L0D3_9ACTN</name>
<dbReference type="EMBL" id="JAAFYZ010000154">
    <property type="protein sequence ID" value="MBS2551761.1"/>
    <property type="molecule type" value="Genomic_DNA"/>
</dbReference>
<evidence type="ECO:0000256" key="1">
    <source>
        <dbReference type="ARBA" id="ARBA00022574"/>
    </source>
</evidence>
<dbReference type="Pfam" id="PF00400">
    <property type="entry name" value="WD40"/>
    <property type="match status" value="4"/>
</dbReference>
<dbReference type="PROSITE" id="PS50082">
    <property type="entry name" value="WD_REPEATS_2"/>
    <property type="match status" value="4"/>
</dbReference>
<dbReference type="InterPro" id="IPR020472">
    <property type="entry name" value="WD40_PAC1"/>
</dbReference>
<feature type="repeat" description="WD" evidence="3">
    <location>
        <begin position="157"/>
        <end position="200"/>
    </location>
</feature>
<evidence type="ECO:0000256" key="3">
    <source>
        <dbReference type="PROSITE-ProRule" id="PRU00221"/>
    </source>
</evidence>
<evidence type="ECO:0000313" key="5">
    <source>
        <dbReference type="Proteomes" id="UP000730482"/>
    </source>
</evidence>
<evidence type="ECO:0008006" key="6">
    <source>
        <dbReference type="Google" id="ProtNLM"/>
    </source>
</evidence>
<dbReference type="RefSeq" id="WP_212016697.1">
    <property type="nucleotide sequence ID" value="NZ_JAAFYZ010000154.1"/>
</dbReference>
<feature type="repeat" description="WD" evidence="3">
    <location>
        <begin position="134"/>
        <end position="155"/>
    </location>
</feature>
<dbReference type="InterPro" id="IPR011047">
    <property type="entry name" value="Quinoprotein_ADH-like_sf"/>
</dbReference>
<feature type="repeat" description="WD" evidence="3">
    <location>
        <begin position="558"/>
        <end position="601"/>
    </location>
</feature>
<keyword evidence="5" id="KW-1185">Reference proteome</keyword>
<dbReference type="PANTHER" id="PTHR19848:SF8">
    <property type="entry name" value="F-BOX AND WD REPEAT DOMAIN CONTAINING 7"/>
    <property type="match status" value="1"/>
</dbReference>
<protein>
    <recommendedName>
        <fullName evidence="6">WD-40 repeat protein</fullName>
    </recommendedName>
</protein>
<evidence type="ECO:0000256" key="2">
    <source>
        <dbReference type="ARBA" id="ARBA00022737"/>
    </source>
</evidence>
<reference evidence="4 5" key="1">
    <citation type="submission" date="2020-02" db="EMBL/GenBank/DDBJ databases">
        <title>Acidophilic actinobacteria isolated from forest soil.</title>
        <authorList>
            <person name="Golinska P."/>
        </authorList>
    </citation>
    <scope>NUCLEOTIDE SEQUENCE [LARGE SCALE GENOMIC DNA]</scope>
    <source>
        <strain evidence="4 5">NL8</strain>
    </source>
</reference>
<dbReference type="PRINTS" id="PR00320">
    <property type="entry name" value="GPROTEINBRPT"/>
</dbReference>
<dbReference type="InterPro" id="IPR019775">
    <property type="entry name" value="WD40_repeat_CS"/>
</dbReference>
<proteinExistence type="predicted"/>
<accession>A0ABS5L0D3</accession>
<dbReference type="Gene3D" id="2.130.10.10">
    <property type="entry name" value="YVTN repeat-like/Quinoprotein amine dehydrogenase"/>
    <property type="match status" value="4"/>
</dbReference>